<name>A0A8H5GU55_9AGAR</name>
<evidence type="ECO:0000313" key="2">
    <source>
        <dbReference type="Proteomes" id="UP000565441"/>
    </source>
</evidence>
<reference evidence="1 2" key="1">
    <citation type="journal article" date="2020" name="ISME J.">
        <title>Uncovering the hidden diversity of litter-decomposition mechanisms in mushroom-forming fungi.</title>
        <authorList>
            <person name="Floudas D."/>
            <person name="Bentzer J."/>
            <person name="Ahren D."/>
            <person name="Johansson T."/>
            <person name="Persson P."/>
            <person name="Tunlid A."/>
        </authorList>
    </citation>
    <scope>NUCLEOTIDE SEQUENCE [LARGE SCALE GENOMIC DNA]</scope>
    <source>
        <strain evidence="1 2">CBS 661.87</strain>
    </source>
</reference>
<organism evidence="1 2">
    <name type="scientific">Tricholomella constricta</name>
    <dbReference type="NCBI Taxonomy" id="117010"/>
    <lineage>
        <taxon>Eukaryota</taxon>
        <taxon>Fungi</taxon>
        <taxon>Dikarya</taxon>
        <taxon>Basidiomycota</taxon>
        <taxon>Agaricomycotina</taxon>
        <taxon>Agaricomycetes</taxon>
        <taxon>Agaricomycetidae</taxon>
        <taxon>Agaricales</taxon>
        <taxon>Tricholomatineae</taxon>
        <taxon>Lyophyllaceae</taxon>
        <taxon>Tricholomella</taxon>
    </lineage>
</organism>
<proteinExistence type="predicted"/>
<dbReference type="AlphaFoldDB" id="A0A8H5GU55"/>
<comment type="caution">
    <text evidence="1">The sequence shown here is derived from an EMBL/GenBank/DDBJ whole genome shotgun (WGS) entry which is preliminary data.</text>
</comment>
<keyword evidence="2" id="KW-1185">Reference proteome</keyword>
<evidence type="ECO:0000313" key="1">
    <source>
        <dbReference type="EMBL" id="KAF5370982.1"/>
    </source>
</evidence>
<dbReference type="EMBL" id="JAACJP010000049">
    <property type="protein sequence ID" value="KAF5370982.1"/>
    <property type="molecule type" value="Genomic_DNA"/>
</dbReference>
<accession>A0A8H5GU55</accession>
<protein>
    <submittedName>
        <fullName evidence="1">Uncharacterized protein</fullName>
    </submittedName>
</protein>
<gene>
    <name evidence="1" type="ORF">D9615_010041</name>
</gene>
<sequence>MRAERSKRVYWFSTSRSKEMERGLETAPEVRFWGASRECNAERETGNRTHILPTASFSSTCQSHSAPFLSSFLPRLRLRLLAIVLLSDLPEADVVEVLILHVRGFSTPTNEYEQLPFRDGTASAGGALPLHELDKEVTQPARCADTLLEYRRPLFKLRLHVPGPPFSTEPKDSNVE</sequence>
<dbReference type="Proteomes" id="UP000565441">
    <property type="component" value="Unassembled WGS sequence"/>
</dbReference>